<feature type="region of interest" description="Disordered" evidence="1">
    <location>
        <begin position="1"/>
        <end position="21"/>
    </location>
</feature>
<sequence length="245" mass="27045">MLWATPSNAAEIRDSSRPDGISESDQIGLPYLQCVPYARQISGIQIYGDALTWWDQAEGKYARGSRPKVGAVMSFRPYGRMELGHVAAVSRVIDSRTVLLRHANWSPIDGRRGQIENDVRAVDVSPANDWSEVRVWYAPIGNLGTTAWPVNGFIYPEKARKADRLAVLSSTEPMPKARAAEAPRQAIGADFLRGVRPEVEVKAAPVRRQLAYSYTAPKQAPSRPAKLDPKLADDPIGRIIAAKMR</sequence>
<dbReference type="Proteomes" id="UP000009134">
    <property type="component" value="Chromosome"/>
</dbReference>
<protein>
    <submittedName>
        <fullName evidence="3">CHAP protein</fullName>
    </submittedName>
</protein>
<evidence type="ECO:0000259" key="2">
    <source>
        <dbReference type="PROSITE" id="PS50911"/>
    </source>
</evidence>
<dbReference type="PROSITE" id="PS50911">
    <property type="entry name" value="CHAP"/>
    <property type="match status" value="1"/>
</dbReference>
<dbReference type="STRING" id="279238.Saro_0862"/>
<reference evidence="4" key="1">
    <citation type="submission" date="2006-01" db="EMBL/GenBank/DDBJ databases">
        <title>Complete sequence of Novosphingobium aromaticivorans DSM 12444.</title>
        <authorList>
            <consortium name="US DOE Joint Genome Institute"/>
            <person name="Copeland A."/>
            <person name="Lucas S."/>
            <person name="Lapidus A."/>
            <person name="Barry K."/>
            <person name="Detter J.C."/>
            <person name="Glavina T."/>
            <person name="Hammon N."/>
            <person name="Israni S."/>
            <person name="Pitluck S."/>
            <person name="Chain P."/>
            <person name="Malfatti S."/>
            <person name="Shin M."/>
            <person name="Vergez L."/>
            <person name="Schmutz J."/>
            <person name="Larimer F."/>
            <person name="Land M."/>
            <person name="Kyrpides N."/>
            <person name="Ivanova N."/>
            <person name="Fredrickson J."/>
            <person name="Balkwill D."/>
            <person name="Romine M.F."/>
            <person name="Richardson P."/>
        </authorList>
    </citation>
    <scope>NUCLEOTIDE SEQUENCE [LARGE SCALE GENOMIC DNA]</scope>
    <source>
        <strain evidence="4">ATCC 700278 / DSM 12444 / CCUG 56034 / CIP 105152 / NBRC 16084 / F199</strain>
    </source>
</reference>
<evidence type="ECO:0000313" key="4">
    <source>
        <dbReference type="Proteomes" id="UP000009134"/>
    </source>
</evidence>
<dbReference type="AlphaFoldDB" id="Q2GA16"/>
<dbReference type="Pfam" id="PF05257">
    <property type="entry name" value="CHAP"/>
    <property type="match status" value="1"/>
</dbReference>
<gene>
    <name evidence="3" type="ordered locus">Saro_0862</name>
</gene>
<evidence type="ECO:0000313" key="3">
    <source>
        <dbReference type="EMBL" id="ABD25307.1"/>
    </source>
</evidence>
<keyword evidence="4" id="KW-1185">Reference proteome</keyword>
<dbReference type="HOGENOM" id="CLU_939528_0_0_5"/>
<dbReference type="InterPro" id="IPR007921">
    <property type="entry name" value="CHAP_dom"/>
</dbReference>
<dbReference type="InterPro" id="IPR038765">
    <property type="entry name" value="Papain-like_cys_pep_sf"/>
</dbReference>
<dbReference type="eggNOG" id="COG3942">
    <property type="taxonomic scope" value="Bacteria"/>
</dbReference>
<accession>Q2GA16</accession>
<dbReference type="SUPFAM" id="SSF54001">
    <property type="entry name" value="Cysteine proteinases"/>
    <property type="match status" value="1"/>
</dbReference>
<dbReference type="Gene3D" id="3.90.1720.10">
    <property type="entry name" value="endopeptidase domain like (from Nostoc punctiforme)"/>
    <property type="match status" value="1"/>
</dbReference>
<name>Q2GA16_NOVAD</name>
<evidence type="ECO:0000256" key="1">
    <source>
        <dbReference type="SAM" id="MobiDB-lite"/>
    </source>
</evidence>
<organism evidence="3 4">
    <name type="scientific">Novosphingobium aromaticivorans (strain ATCC 700278 / DSM 12444 / CCUG 56034 / CIP 105152 / NBRC 16084 / F199)</name>
    <dbReference type="NCBI Taxonomy" id="279238"/>
    <lineage>
        <taxon>Bacteria</taxon>
        <taxon>Pseudomonadati</taxon>
        <taxon>Pseudomonadota</taxon>
        <taxon>Alphaproteobacteria</taxon>
        <taxon>Sphingomonadales</taxon>
        <taxon>Sphingomonadaceae</taxon>
        <taxon>Novosphingobium</taxon>
    </lineage>
</organism>
<dbReference type="EMBL" id="CP000248">
    <property type="protein sequence ID" value="ABD25307.1"/>
    <property type="molecule type" value="Genomic_DNA"/>
</dbReference>
<proteinExistence type="predicted"/>
<dbReference type="KEGG" id="nar:Saro_0862"/>
<feature type="domain" description="Peptidase C51" evidence="2">
    <location>
        <begin position="9"/>
        <end position="134"/>
    </location>
</feature>